<protein>
    <recommendedName>
        <fullName evidence="4">NADP-dependent oxidoreductase domain-containing protein</fullName>
    </recommendedName>
</protein>
<keyword evidence="6" id="KW-1185">Reference proteome</keyword>
<dbReference type="Pfam" id="PF00248">
    <property type="entry name" value="Aldo_ket_red"/>
    <property type="match status" value="1"/>
</dbReference>
<feature type="non-terminal residue" evidence="5">
    <location>
        <position position="67"/>
    </location>
</feature>
<dbReference type="Gene3D" id="3.20.20.100">
    <property type="entry name" value="NADP-dependent oxidoreductase domain"/>
    <property type="match status" value="1"/>
</dbReference>
<dbReference type="PANTHER" id="PTHR43827">
    <property type="entry name" value="2,5-DIKETO-D-GLUCONIC ACID REDUCTASE"/>
    <property type="match status" value="1"/>
</dbReference>
<proteinExistence type="inferred from homology"/>
<comment type="similarity">
    <text evidence="1">Belongs to the aldo/keto reductase family.</text>
</comment>
<keyword evidence="2" id="KW-0521">NADP</keyword>
<name>A0A812J4T3_SYMPI</name>
<dbReference type="InterPro" id="IPR023210">
    <property type="entry name" value="NADP_OxRdtase_dom"/>
</dbReference>
<dbReference type="SUPFAM" id="SSF51430">
    <property type="entry name" value="NAD(P)-linked oxidoreductase"/>
    <property type="match status" value="1"/>
</dbReference>
<keyword evidence="3" id="KW-0560">Oxidoreductase</keyword>
<evidence type="ECO:0000259" key="4">
    <source>
        <dbReference type="Pfam" id="PF00248"/>
    </source>
</evidence>
<dbReference type="InterPro" id="IPR020471">
    <property type="entry name" value="AKR"/>
</dbReference>
<dbReference type="EMBL" id="CAJNIZ010001511">
    <property type="protein sequence ID" value="CAE7192664.1"/>
    <property type="molecule type" value="Genomic_DNA"/>
</dbReference>
<evidence type="ECO:0000313" key="6">
    <source>
        <dbReference type="Proteomes" id="UP000649617"/>
    </source>
</evidence>
<accession>A0A812J4T3</accession>
<dbReference type="OrthoDB" id="445793at2759"/>
<comment type="caution">
    <text evidence="5">The sequence shown here is derived from an EMBL/GenBank/DDBJ whole genome shotgun (WGS) entry which is preliminary data.</text>
</comment>
<dbReference type="PROSITE" id="PS00798">
    <property type="entry name" value="ALDOKETO_REDUCTASE_1"/>
    <property type="match status" value="1"/>
</dbReference>
<evidence type="ECO:0000256" key="2">
    <source>
        <dbReference type="ARBA" id="ARBA00022857"/>
    </source>
</evidence>
<dbReference type="PANTHER" id="PTHR43827:SF3">
    <property type="entry name" value="NADP-DEPENDENT OXIDOREDUCTASE DOMAIN-CONTAINING PROTEIN"/>
    <property type="match status" value="1"/>
</dbReference>
<dbReference type="GO" id="GO:0016616">
    <property type="term" value="F:oxidoreductase activity, acting on the CH-OH group of donors, NAD or NADP as acceptor"/>
    <property type="evidence" value="ECO:0007669"/>
    <property type="project" value="UniProtKB-ARBA"/>
</dbReference>
<gene>
    <name evidence="5" type="ORF">SPIL2461_LOCUS1540</name>
</gene>
<evidence type="ECO:0000313" key="5">
    <source>
        <dbReference type="EMBL" id="CAE7192664.1"/>
    </source>
</evidence>
<dbReference type="InterPro" id="IPR036812">
    <property type="entry name" value="NAD(P)_OxRdtase_dom_sf"/>
</dbReference>
<sequence>EGAIAEALEAGYRLIDTASIYKNEVAVGRALRNWPEDSGAFVSSKCSPYEMGYQKAQEACMKSLERL</sequence>
<dbReference type="InterPro" id="IPR018170">
    <property type="entry name" value="Aldo/ket_reductase_CS"/>
</dbReference>
<feature type="non-terminal residue" evidence="5">
    <location>
        <position position="1"/>
    </location>
</feature>
<dbReference type="AlphaFoldDB" id="A0A812J4T3"/>
<feature type="domain" description="NADP-dependent oxidoreductase" evidence="4">
    <location>
        <begin position="4"/>
        <end position="66"/>
    </location>
</feature>
<dbReference type="Proteomes" id="UP000649617">
    <property type="component" value="Unassembled WGS sequence"/>
</dbReference>
<reference evidence="5" key="1">
    <citation type="submission" date="2021-02" db="EMBL/GenBank/DDBJ databases">
        <authorList>
            <person name="Dougan E. K."/>
            <person name="Rhodes N."/>
            <person name="Thang M."/>
            <person name="Chan C."/>
        </authorList>
    </citation>
    <scope>NUCLEOTIDE SEQUENCE</scope>
</reference>
<organism evidence="5 6">
    <name type="scientific">Symbiodinium pilosum</name>
    <name type="common">Dinoflagellate</name>
    <dbReference type="NCBI Taxonomy" id="2952"/>
    <lineage>
        <taxon>Eukaryota</taxon>
        <taxon>Sar</taxon>
        <taxon>Alveolata</taxon>
        <taxon>Dinophyceae</taxon>
        <taxon>Suessiales</taxon>
        <taxon>Symbiodiniaceae</taxon>
        <taxon>Symbiodinium</taxon>
    </lineage>
</organism>
<evidence type="ECO:0000256" key="1">
    <source>
        <dbReference type="ARBA" id="ARBA00007905"/>
    </source>
</evidence>
<evidence type="ECO:0000256" key="3">
    <source>
        <dbReference type="ARBA" id="ARBA00023002"/>
    </source>
</evidence>